<organism evidence="1 2">
    <name type="scientific">Candidatus Synechococcus calcipolaris G9</name>
    <dbReference type="NCBI Taxonomy" id="1497997"/>
    <lineage>
        <taxon>Bacteria</taxon>
        <taxon>Bacillati</taxon>
        <taxon>Cyanobacteriota</taxon>
        <taxon>Cyanophyceae</taxon>
        <taxon>Synechococcales</taxon>
        <taxon>Synechococcaceae</taxon>
        <taxon>Synechococcus</taxon>
    </lineage>
</organism>
<proteinExistence type="predicted"/>
<evidence type="ECO:0000313" key="2">
    <source>
        <dbReference type="Proteomes" id="UP001154265"/>
    </source>
</evidence>
<gene>
    <name evidence="1" type="ORF">L3556_06860</name>
</gene>
<dbReference type="RefSeq" id="WP_277866560.1">
    <property type="nucleotide sequence ID" value="NZ_JAKKUT010000002.1"/>
</dbReference>
<reference evidence="1" key="2">
    <citation type="submission" date="2022-01" db="EMBL/GenBank/DDBJ databases">
        <authorList>
            <person name="Zivanovic Y."/>
            <person name="Moreira D."/>
            <person name="Lopez-Garcia P."/>
        </authorList>
    </citation>
    <scope>NUCLEOTIDE SEQUENCE</scope>
    <source>
        <strain evidence="1">G9</strain>
    </source>
</reference>
<dbReference type="Proteomes" id="UP001154265">
    <property type="component" value="Unassembled WGS sequence"/>
</dbReference>
<reference evidence="1" key="1">
    <citation type="journal article" date="2022" name="Genome Biol. Evol.">
        <title>A New Gene Family Diagnostic for Intracellular Biomineralization of Amorphous Ca Carbonates by Cyanobacteria.</title>
        <authorList>
            <person name="Benzerara K."/>
            <person name="Duprat E."/>
            <person name="Bitard-Feildel T."/>
            <person name="Caumes G."/>
            <person name="Cassier-Chauvat C."/>
            <person name="Chauvat F."/>
            <person name="Dezi M."/>
            <person name="Diop S.I."/>
            <person name="Gaschignard G."/>
            <person name="Gorgen S."/>
            <person name="Gugger M."/>
            <person name="Lopez-Garcia P."/>
            <person name="Millet M."/>
            <person name="Skouri-Panet F."/>
            <person name="Moreira D."/>
            <person name="Callebaut I."/>
        </authorList>
    </citation>
    <scope>NUCLEOTIDE SEQUENCE</scope>
    <source>
        <strain evidence="1">G9</strain>
    </source>
</reference>
<name>A0ABT6EXX8_9SYNE</name>
<evidence type="ECO:0000313" key="1">
    <source>
        <dbReference type="EMBL" id="MDG2990654.1"/>
    </source>
</evidence>
<protein>
    <recommendedName>
        <fullName evidence="3">NACHT domain-containing protein</fullName>
    </recommendedName>
</protein>
<accession>A0ABT6EXX8</accession>
<evidence type="ECO:0008006" key="3">
    <source>
        <dbReference type="Google" id="ProtNLM"/>
    </source>
</evidence>
<dbReference type="EMBL" id="JAKKUT010000002">
    <property type="protein sequence ID" value="MDG2990654.1"/>
    <property type="molecule type" value="Genomic_DNA"/>
</dbReference>
<keyword evidence="2" id="KW-1185">Reference proteome</keyword>
<sequence length="1420" mass="162309">MPSLDWTKFDSLPGDKTRNFENLCRGLVRLQYGRFGDFKALANQPGVEFHIKLTEPCQLGNASRWFGWQCKLYQRNKDGTLNAASRQDIEHSLATTERVLPDLTDWVLWTPYTLSKKDQAWYHSLSTQYNLHLWAEEEVDTYLSGDALILRSTYFGEQVLTPSNLAERHRIAIQPIQERWLVPVHQAVDAERMIRRMLGEVDSWGQLIEVGEHLKNISDLLSCELDGAVPRLKPYITSFIDACSAFADTLINFHQILADGDLDVIQQKLKERKILINIDVRSTPRHLRSANHPAALHATNALDDMYTAQELLDEAEEFLGVGLVGVLADAGSGKTQMAAQLTAPQEKRPAGVFLQGRNLHRGQSLDDLAKSISINGIPMPSIEMLMAAVDAAGKRSCCRLPILIDGLNEAENPKDWKPELASLSEIMKKFPNVLVVCTLRTGERKKEDWHQYRESQTETRESFAVMALPDGIKTIESEGFGGDVDEAIEKYFSHFKIDPGDSEIPAEFLQHPLTLRIFCEVTNPKKESEVKIDYFPTSLAPLFEKYVANAAERISQMTNLSHSYAANEVDRAVYVLGIELWKCGKREVSEASFRDAASDASRSWNSSIVNLLAQEGILFKNPGFEPYEYVVTPTYDALGGYIVANALLTKYARDTSFAWLNNPEIVALFTGNTSHELAFDILGSLVTLTPRRMQGKQIWRHVSEPLKKNAIALAAEIDAEYLDQETVSALLSLSHESSRFRSRLFVRFQVARAVALHPLNAAFLDETLRAMSVSGRDLIWTEWIRETRSERLNDLLAIEGRWKQQQDFRTDSDRLRAKWVMWLLTSTDRELRDVATRALYWFGRRNPAALFEESLTALAINDPYVPERMLAASYGVAMARHVDLGDQTFVTETLPTYVRSIYDSMFAESAPFSTTHSLMREYGSRIIEMVSIHHPELFTSEEIQRSKAPFEGGLRDWGESEESRERRYGADSPLGMDFENYTIGSLVPGRSNYDFQNAEYSKVRSQILWRIEQLGWSSEKFKDIESSIENEHRWNRTGSDTKKIERYGKKYSWIAFYEMTGLLHDLGKIERSSERDWNWDLDIDPSFPEQSPKVHLIHADFLGDPDMEMKEWITNGALPDVNPYLQIAEIQNEAGPWVMLDGYIAQENETLGRNIFCFIRSFLVLSSEADSFLEHLSNQNLGGRWLPEKPSVGYTFSGEIPWCETFPENSACEFSFVVKEETVQVERMEPRFFLDGKQLDLSHVDIVRLRLLGVNAYDEDDQKLSEEELERIEVREILVEVKEVQQDIITYHALIPVCDFRWESSRSIANNVSHATTLAKEIASDLKLIGQSQTFDLVTTKGVRATYEFSDRSDDFNNSQSMFYIREELLRDFLKENNLALVWAVWGERQYSSNLANKFFNSSNRPDPAYVVYIFIKRYE</sequence>
<comment type="caution">
    <text evidence="1">The sequence shown here is derived from an EMBL/GenBank/DDBJ whole genome shotgun (WGS) entry which is preliminary data.</text>
</comment>